<reference evidence="2" key="4">
    <citation type="submission" date="2025-09" db="UniProtKB">
        <authorList>
            <consortium name="Ensembl"/>
        </authorList>
    </citation>
    <scope>IDENTIFICATION</scope>
    <source>
        <strain evidence="2">C57BL/6J</strain>
    </source>
</reference>
<dbReference type="VEuPathDB" id="HostDB:ENSMUSG00000042279"/>
<evidence type="ECO:0000313" key="2">
    <source>
        <dbReference type="Ensembl" id="ENSMUSP00000124090.2"/>
    </source>
</evidence>
<dbReference type="Ensembl" id="ENSMUST00000162084.8">
    <property type="protein sequence ID" value="ENSMUSP00000124090.2"/>
    <property type="gene ID" value="ENSMUSG00000042279.14"/>
</dbReference>
<keyword evidence="4" id="KW-1185">Reference proteome</keyword>
<feature type="region of interest" description="Disordered" evidence="1">
    <location>
        <begin position="1"/>
        <end position="46"/>
    </location>
</feature>
<reference evidence="2 4" key="2">
    <citation type="journal article" date="2011" name="PLoS Biol.">
        <title>Modernizing reference genome assemblies.</title>
        <authorList>
            <person name="Church D.M."/>
            <person name="Schneider V.A."/>
            <person name="Graves T."/>
            <person name="Auger K."/>
            <person name="Cunningham F."/>
            <person name="Bouk N."/>
            <person name="Chen H.C."/>
            <person name="Agarwala R."/>
            <person name="McLaren W.M."/>
            <person name="Ritchie G.R."/>
            <person name="Albracht D."/>
            <person name="Kremitzki M."/>
            <person name="Rock S."/>
            <person name="Kotkiewicz H."/>
            <person name="Kremitzki C."/>
            <person name="Wollam A."/>
            <person name="Trani L."/>
            <person name="Fulton L."/>
            <person name="Fulton R."/>
            <person name="Matthews L."/>
            <person name="Whitehead S."/>
            <person name="Chow W."/>
            <person name="Torrance J."/>
            <person name="Dunn M."/>
            <person name="Harden G."/>
            <person name="Threadgold G."/>
            <person name="Wood J."/>
            <person name="Collins J."/>
            <person name="Heath P."/>
            <person name="Griffiths G."/>
            <person name="Pelan S."/>
            <person name="Grafham D."/>
            <person name="Eichler E.E."/>
            <person name="Weinstock G."/>
            <person name="Mardis E.R."/>
            <person name="Wilson R.K."/>
            <person name="Howe K."/>
            <person name="Flicek P."/>
            <person name="Hubbard T."/>
        </authorList>
    </citation>
    <scope>NUCLEOTIDE SEQUENCE [LARGE SCALE GENOMIC DNA]</scope>
    <source>
        <strain evidence="2 4">C57BL/6J</strain>
    </source>
</reference>
<dbReference type="AlphaFoldDB" id="E0CYL2"/>
<feature type="compositionally biased region" description="Low complexity" evidence="1">
    <location>
        <begin position="1"/>
        <end position="24"/>
    </location>
</feature>
<sequence>MAPGSVSSVSSSSFPSRDTSPSGSCGLPGADKPGTTSFCSPRLIWK</sequence>
<dbReference type="HOGENOM" id="CLU_3191149_0_0_1"/>
<dbReference type="ExpressionAtlas" id="E0CYL2">
    <property type="expression patterns" value="baseline and differential"/>
</dbReference>
<evidence type="ECO:0000256" key="1">
    <source>
        <dbReference type="SAM" id="MobiDB-lite"/>
    </source>
</evidence>
<reference evidence="2 4" key="1">
    <citation type="journal article" date="2009" name="PLoS Biol.">
        <title>Lineage-specific biology revealed by a finished genome assembly of the mouse.</title>
        <authorList>
            <consortium name="Mouse Genome Sequencing Consortium"/>
            <person name="Church D.M."/>
            <person name="Goodstadt L."/>
            <person name="Hillier L.W."/>
            <person name="Zody M.C."/>
            <person name="Goldstein S."/>
            <person name="She X."/>
            <person name="Bult C.J."/>
            <person name="Agarwala R."/>
            <person name="Cherry J.L."/>
            <person name="DiCuccio M."/>
            <person name="Hlavina W."/>
            <person name="Kapustin Y."/>
            <person name="Meric P."/>
            <person name="Maglott D."/>
            <person name="Birtle Z."/>
            <person name="Marques A.C."/>
            <person name="Graves T."/>
            <person name="Zhou S."/>
            <person name="Teague B."/>
            <person name="Potamousis K."/>
            <person name="Churas C."/>
            <person name="Place M."/>
            <person name="Herschleb J."/>
            <person name="Runnheim R."/>
            <person name="Forrest D."/>
            <person name="Amos-Landgraf J."/>
            <person name="Schwartz D.C."/>
            <person name="Cheng Z."/>
            <person name="Lindblad-Toh K."/>
            <person name="Eichler E.E."/>
            <person name="Ponting C.P."/>
        </authorList>
    </citation>
    <scope>NUCLEOTIDE SEQUENCE [LARGE SCALE GENOMIC DNA]</scope>
    <source>
        <strain evidence="2 4">C57BL/6J</strain>
    </source>
</reference>
<name>E0CYL2_MOUSE</name>
<gene>
    <name evidence="2 3" type="primary">H1f8</name>
    <name evidence="3" type="synonym">H1foo</name>
</gene>
<dbReference type="MGI" id="MGI:2176207">
    <property type="gene designation" value="H1f8"/>
</dbReference>
<dbReference type="Antibodypedia" id="33282">
    <property type="antibodies" value="173 antibodies from 25 providers"/>
</dbReference>
<dbReference type="Proteomes" id="UP000000589">
    <property type="component" value="Chromosome 6"/>
</dbReference>
<protein>
    <submittedName>
        <fullName evidence="2">H1.8 linker histone</fullName>
    </submittedName>
</protein>
<dbReference type="Bgee" id="ENSMUSG00000042279">
    <property type="expression patterns" value="Expressed in animal zygote and 35 other cell types or tissues"/>
</dbReference>
<reference evidence="2" key="3">
    <citation type="submission" date="2025-08" db="UniProtKB">
        <authorList>
            <consortium name="Ensembl"/>
        </authorList>
    </citation>
    <scope>IDENTIFICATION</scope>
    <source>
        <strain evidence="2">C57BL/6J</strain>
    </source>
</reference>
<proteinExistence type="predicted"/>
<evidence type="ECO:0000313" key="4">
    <source>
        <dbReference type="Proteomes" id="UP000000589"/>
    </source>
</evidence>
<organism evidence="2 4">
    <name type="scientific">Mus musculus</name>
    <name type="common">Mouse</name>
    <dbReference type="NCBI Taxonomy" id="10090"/>
    <lineage>
        <taxon>Eukaryota</taxon>
        <taxon>Metazoa</taxon>
        <taxon>Chordata</taxon>
        <taxon>Craniata</taxon>
        <taxon>Vertebrata</taxon>
        <taxon>Euteleostomi</taxon>
        <taxon>Mammalia</taxon>
        <taxon>Eutheria</taxon>
        <taxon>Euarchontoglires</taxon>
        <taxon>Glires</taxon>
        <taxon>Rodentia</taxon>
        <taxon>Myomorpha</taxon>
        <taxon>Muroidea</taxon>
        <taxon>Muridae</taxon>
        <taxon>Murinae</taxon>
        <taxon>Mus</taxon>
        <taxon>Mus</taxon>
    </lineage>
</organism>
<accession>E0CYL2</accession>
<dbReference type="AGR" id="MGI:2176207"/>
<evidence type="ECO:0000313" key="3">
    <source>
        <dbReference type="MGI" id="MGI:2176207"/>
    </source>
</evidence>
<dbReference type="GeneTree" id="ENSGT00940000160900"/>